<dbReference type="VEuPathDB" id="MicrosporidiaDB:CWI39_1062p0010"/>
<organism evidence="1 2">
    <name type="scientific">Hamiltosporidium magnivora</name>
    <dbReference type="NCBI Taxonomy" id="148818"/>
    <lineage>
        <taxon>Eukaryota</taxon>
        <taxon>Fungi</taxon>
        <taxon>Fungi incertae sedis</taxon>
        <taxon>Microsporidia</taxon>
        <taxon>Dubosqiidae</taxon>
        <taxon>Hamiltosporidium</taxon>
    </lineage>
</organism>
<comment type="caution">
    <text evidence="1">The sequence shown here is derived from an EMBL/GenBank/DDBJ whole genome shotgun (WGS) entry which is preliminary data.</text>
</comment>
<name>A0A4Q9L7P0_9MICR</name>
<dbReference type="Proteomes" id="UP000293045">
    <property type="component" value="Unassembled WGS sequence"/>
</dbReference>
<dbReference type="EMBL" id="PIXR01001062">
    <property type="protein sequence ID" value="TBU02931.1"/>
    <property type="molecule type" value="Genomic_DNA"/>
</dbReference>
<sequence>METEYSIAHSGINRMIALIGKKYYGIPRTFIIKYAKVYGACSRFNYLKKIQKIYMKNITNTNDIFMIDCVNLRKYANQKDGIDTNDDVLSDDEISSEVLTAIKHDPECSEIYKNLETGAEVCKHFEKYKKRIIQSKASNIPIRILLVGDKFE</sequence>
<gene>
    <name evidence="1" type="ORF">CWI39_1062p0010</name>
</gene>
<accession>A0A4Q9L7P0</accession>
<reference evidence="1 2" key="1">
    <citation type="submission" date="2017-12" db="EMBL/GenBank/DDBJ databases">
        <authorList>
            <person name="Pombert J.-F."/>
            <person name="Haag K.L."/>
            <person name="Ebert D."/>
        </authorList>
    </citation>
    <scope>NUCLEOTIDE SEQUENCE [LARGE SCALE GENOMIC DNA]</scope>
    <source>
        <strain evidence="1">IL-BN-2</strain>
    </source>
</reference>
<dbReference type="AlphaFoldDB" id="A0A4Q9L7P0"/>
<evidence type="ECO:0000313" key="1">
    <source>
        <dbReference type="EMBL" id="TBU02931.1"/>
    </source>
</evidence>
<proteinExistence type="predicted"/>
<evidence type="ECO:0000313" key="2">
    <source>
        <dbReference type="Proteomes" id="UP000293045"/>
    </source>
</evidence>
<dbReference type="VEuPathDB" id="MicrosporidiaDB:CWI36_0464p0020"/>
<protein>
    <submittedName>
        <fullName evidence="1">Uncharacterized protein</fullName>
    </submittedName>
</protein>